<dbReference type="GO" id="GO:0005576">
    <property type="term" value="C:extracellular region"/>
    <property type="evidence" value="ECO:0007669"/>
    <property type="project" value="UniProtKB-SubCell"/>
</dbReference>
<comment type="subcellular location">
    <subcellularLocation>
        <location evidence="1">Secreted</location>
    </subcellularLocation>
</comment>
<dbReference type="Proteomes" id="UP000199410">
    <property type="component" value="Unassembled WGS sequence"/>
</dbReference>
<sequence>MEDQDLVLETDISSRRNEKVTENTIPFDKSFEVYTEIEVSPHNSFKATYKLIGVGKIEQDVEIIARPLSESKVLTELISRALDASNKDTYLNIMYRGNSDVYTEIQPIGYNFLEAEIEVPPHNRMYALYEVQQPPIVTDVYNPTQDAFTREETAYQTINYGSNSSMVVGRSKDDIWRSFVQFDLSSINPSYVLKESYLRLYYKGEAPENLKLEILNASSEWYETSITHLNRPIPIDLIADEFTINRNQGYIEFDVFKIVEAWVALEKNNNGFIIRLSNETAFGQTIFNTRETSFPPELIVKYFDSRIFSQGRSQQLTEIFVYKRKDSEWFTEVTVDSIFSFDKLDTEIYAHRPEVPLDFEAQAEITVTKPYIETEIISSIREEDEILIEIGARRPLNREIFAEVTINTPFTLAQINCARIDTSSWDTTVSVTRPSIHAEISVPFHDKNEVFTEIEINDSWTSIVYTELFVAKDKIATEITPRVGKDSNLFAVVHVSKPKIETEIEIKHRNDILVEIEPNIKSDVFTVIIVSKPSINVSIAVQLYEKSEKDTEIFVKFIQDIFSELTVKAVSQVDTVIDIKKVSQVYTEISVNRRFVQTEITIPTWADQEVPTIIEPRILMVNNKLTIITVNGSVSGYAFIL</sequence>
<dbReference type="NCBIfam" id="NF033679">
    <property type="entry name" value="DNRLRE_dom"/>
    <property type="match status" value="1"/>
</dbReference>
<keyword evidence="2" id="KW-0964">Secreted</keyword>
<dbReference type="Gene3D" id="2.60.120.970">
    <property type="match status" value="1"/>
</dbReference>
<dbReference type="Pfam" id="PF24517">
    <property type="entry name" value="CBM96"/>
    <property type="match status" value="1"/>
</dbReference>
<organism evidence="5 6">
    <name type="scientific">Lysinibacillus fusiformis</name>
    <dbReference type="NCBI Taxonomy" id="28031"/>
    <lineage>
        <taxon>Bacteria</taxon>
        <taxon>Bacillati</taxon>
        <taxon>Bacillota</taxon>
        <taxon>Bacilli</taxon>
        <taxon>Bacillales</taxon>
        <taxon>Bacillaceae</taxon>
        <taxon>Lysinibacillus</taxon>
    </lineage>
</organism>
<reference evidence="5 6" key="1">
    <citation type="submission" date="2016-10" db="EMBL/GenBank/DDBJ databases">
        <authorList>
            <person name="Varghese N."/>
            <person name="Submissions S."/>
        </authorList>
    </citation>
    <scope>NUCLEOTIDE SEQUENCE [LARGE SCALE GENOMIC DNA]</scope>
    <source>
        <strain evidence="5 6">TC-13</strain>
    </source>
</reference>
<dbReference type="RefSeq" id="WP_089986635.1">
    <property type="nucleotide sequence ID" value="NZ_FMVP01000013.1"/>
</dbReference>
<evidence type="ECO:0000256" key="1">
    <source>
        <dbReference type="ARBA" id="ARBA00004613"/>
    </source>
</evidence>
<keyword evidence="3" id="KW-0732">Signal</keyword>
<accession>A0A1H9MXV4</accession>
<dbReference type="AlphaFoldDB" id="A0A1H9MXV4"/>
<protein>
    <recommendedName>
        <fullName evidence="4">Carbohydrate-binding module family 96 domain-containing protein</fullName>
    </recommendedName>
</protein>
<evidence type="ECO:0000256" key="3">
    <source>
        <dbReference type="ARBA" id="ARBA00022729"/>
    </source>
</evidence>
<name>A0A1H9MXV4_9BACI</name>
<dbReference type="EMBL" id="FOEL01000013">
    <property type="protein sequence ID" value="SER28546.1"/>
    <property type="molecule type" value="Genomic_DNA"/>
</dbReference>
<evidence type="ECO:0000259" key="4">
    <source>
        <dbReference type="Pfam" id="PF24517"/>
    </source>
</evidence>
<evidence type="ECO:0000256" key="2">
    <source>
        <dbReference type="ARBA" id="ARBA00022525"/>
    </source>
</evidence>
<comment type="caution">
    <text evidence="5">The sequence shown here is derived from an EMBL/GenBank/DDBJ whole genome shotgun (WGS) entry which is preliminary data.</text>
</comment>
<evidence type="ECO:0000313" key="5">
    <source>
        <dbReference type="EMBL" id="SER28546.1"/>
    </source>
</evidence>
<proteinExistence type="predicted"/>
<dbReference type="InterPro" id="IPR055372">
    <property type="entry name" value="CBM96"/>
</dbReference>
<gene>
    <name evidence="5" type="ORF">SAMN02787113_03422</name>
</gene>
<feature type="domain" description="Carbohydrate-binding module family 96" evidence="4">
    <location>
        <begin position="140"/>
        <end position="301"/>
    </location>
</feature>
<evidence type="ECO:0000313" key="6">
    <source>
        <dbReference type="Proteomes" id="UP000199410"/>
    </source>
</evidence>